<dbReference type="SMART" id="SM00593">
    <property type="entry name" value="RUN"/>
    <property type="match status" value="1"/>
</dbReference>
<feature type="compositionally biased region" description="Polar residues" evidence="1">
    <location>
        <begin position="1754"/>
        <end position="1783"/>
    </location>
</feature>
<evidence type="ECO:0000313" key="3">
    <source>
        <dbReference type="Proteomes" id="UP000694941"/>
    </source>
</evidence>
<protein>
    <submittedName>
        <fullName evidence="4">Uncharacterized protein LOC106465940</fullName>
    </submittedName>
</protein>
<dbReference type="Proteomes" id="UP000694941">
    <property type="component" value="Unplaced"/>
</dbReference>
<dbReference type="SUPFAM" id="SSF140741">
    <property type="entry name" value="RUN domain-like"/>
    <property type="match status" value="1"/>
</dbReference>
<feature type="compositionally biased region" description="Polar residues" evidence="1">
    <location>
        <begin position="1810"/>
        <end position="1827"/>
    </location>
</feature>
<feature type="compositionally biased region" description="Polar residues" evidence="1">
    <location>
        <begin position="675"/>
        <end position="686"/>
    </location>
</feature>
<organism evidence="3 4">
    <name type="scientific">Limulus polyphemus</name>
    <name type="common">Atlantic horseshoe crab</name>
    <dbReference type="NCBI Taxonomy" id="6850"/>
    <lineage>
        <taxon>Eukaryota</taxon>
        <taxon>Metazoa</taxon>
        <taxon>Ecdysozoa</taxon>
        <taxon>Arthropoda</taxon>
        <taxon>Chelicerata</taxon>
        <taxon>Merostomata</taxon>
        <taxon>Xiphosura</taxon>
        <taxon>Limulidae</taxon>
        <taxon>Limulus</taxon>
    </lineage>
</organism>
<feature type="compositionally biased region" description="Basic and acidic residues" evidence="1">
    <location>
        <begin position="1063"/>
        <end position="1073"/>
    </location>
</feature>
<feature type="region of interest" description="Disordered" evidence="1">
    <location>
        <begin position="142"/>
        <end position="167"/>
    </location>
</feature>
<dbReference type="InterPro" id="IPR037213">
    <property type="entry name" value="Run_dom_sf"/>
</dbReference>
<accession>A0ABM1T152</accession>
<evidence type="ECO:0000259" key="2">
    <source>
        <dbReference type="PROSITE" id="PS50826"/>
    </source>
</evidence>
<evidence type="ECO:0000313" key="4">
    <source>
        <dbReference type="RefSeq" id="XP_022249608.1"/>
    </source>
</evidence>
<feature type="compositionally biased region" description="Basic residues" evidence="1">
    <location>
        <begin position="1742"/>
        <end position="1753"/>
    </location>
</feature>
<dbReference type="PANTHER" id="PTHR15591:SF13">
    <property type="entry name" value="RUN DOMAIN-CONTAINING PROTEIN"/>
    <property type="match status" value="1"/>
</dbReference>
<feature type="region of interest" description="Disordered" evidence="1">
    <location>
        <begin position="912"/>
        <end position="984"/>
    </location>
</feature>
<dbReference type="InterPro" id="IPR047343">
    <property type="entry name" value="RUSC1_2"/>
</dbReference>
<name>A0ABM1T152_LIMPO</name>
<keyword evidence="3" id="KW-1185">Reference proteome</keyword>
<dbReference type="Pfam" id="PF02759">
    <property type="entry name" value="RUN"/>
    <property type="match status" value="1"/>
</dbReference>
<feature type="compositionally biased region" description="Polar residues" evidence="1">
    <location>
        <begin position="1701"/>
        <end position="1728"/>
    </location>
</feature>
<proteinExistence type="predicted"/>
<sequence length="1912" mass="213715">MLNRNQILQQATTAIDSMQEDRKYYNSQRRGSSLEDSGDYQWCVDDECDRELNISLTMDSHNTTLSPDQDSLNYDDISKHLDASLAEIDMETFQSKDITSALTLPGIFGSESSIEGHLGGENCASISASLLNDFELECSFGPHTMSEDESAEGSNNEPPFSPAKNPIHLNSISMDSLDCTCFDQNNIIVTCQANKSNYTLAFEEDGAHLSDDARLLVDTEQIKEEVSKPTLITKNRQSQKMYYRPTEQSDTPYTTWGTLKNSKQIIRPTFSAKHLRSRSKSLPSLVKQSLIVTESHFGEYGFQISPVKCVPVYELHHSCSGSLQDSKVKTNRNYVPLFKLFIKNKTSLASDTCSNSTSSSRFGSLENVIPYDTVQSDENILMTNTHNGTGHFLSKPQKLHFEKKCDNYRADLVKSPNILEFDNGKEIHAILYKRGITTTSVKHILNRHPNELNNNVMQTSVDNKFPEIDINRTSNSKKITLESNDCSSLYFEDSLLEGSLIQHTPTHSSTIQEEEQLDTDSVSGYETMRGSKDPFGSDMSIFEEGPSNFVGYKYVVRRATEETNTVHRLNNFFFGGKTEKGLINNMCATNDKNKLLEKCIELNPESNSQGTQTKTINSKDETPASYCSDETLFQALPSLSEILNNSRQSRGSRETSPASSGYGGSRQNSLERLRHNSQTFINNSKRISSPVLKRKKNVSISKNRSCGTQLPIHIRDQAIQTSLMSSSGPLQSLNVREACTDSSEDKTSEYFSPCLSSDNSRFSSSSSTTNSEKRPVVVYYPSYSLPDLSFLNIFGNKPEEKDLIDVNPNDNGPTTPVSTNENQIITEKNVDVSKSEKLPEKTFSHIRDWDSLSVLLPTKLKSVIPNSCQAKGLDHEHVDKEGIYYNCSGTINSSFTERLRYQSHQEKEFSCSGESFSSTTSSSRGSEHPYFDSTTCRQHTAEKTPPPIPKRSLSLPFENINLKKGQNDKRRRGILRKSPSVSSCNKQKNHERCGVTCRGVSCQLDLRRRNQLDQYTQSLENIPEKIPQSENEISCNKNIESPHEYATIQLQKETKLDHVNYKPVEKSGADDSGQKCPISLNDQNLSNPVTKAFLDENYKKDQIQKNSSPQSLEQDTNSKQDTKVSYSSCNNSSNTDQNDQCCSLNSITSPIHQLCDQLQQLLNSNTSLNLMAAALLATKGSPEAINCYSSSSNSNYPREKKSVTFHDLAPGAHTNNKNINEVTEKNSKFEMATEESLTGEINSEEESDSPPQEFAVSPQQGSSSTFSPLTLSSDLNTFPGPVDILTLYFKYKTDLLNNITEAVEQLLTDQTDHENQKEKVLKYLCPALYNVLANGLLSSEPGSIIFSPWTVTEACSRLGHQPQELRDLVKLIDGYDNFGGHTYKFYIFVFGLLNLGIIDWWFLHLTSSEPLLRQYYQPDALLCLLASPLATKLCEDILVRLRPLSSLPFALDLSIKSKDIEATDKNPSPIIPITFSKESKVIQKPQSEPSGYQYGVVDEEKALFLNRSKKHIHPISHTKNVSTTLYSDNKPSKASFLHNSGKKETVIRQEKLTNNEVLKTNYLHKNKQIYNNYEQDAATNLEPLLKKESDVDEAREINSSVQLYTDSAKDIFQRAVDLAFPSTPTREREARELCILAGDTHCKKKHDTDLFINHTKRENRCKKNVREKNNMFSKAGSKNKQTGEMEDYFKDLKLEWEQLISSPNSDGQNPTKTVTPTMSKGLPLQSQPIVDKLSEISGSPRLSRRTAAARKVKTSSPTSSHAETFSKKQTPIHNKNSPKQLTSKGFREPVKGSAVMKPITRTPRGPPNPTVKQVITTNNMPAISTKQKGVVSTPSSPSRKPNPRRASGNVNSSASNSSNSAKHSTPLNASGPNESKQNPVRKSLIPVQRENRASSGQQRRTTKHNAVGFSQS</sequence>
<feature type="compositionally biased region" description="Low complexity" evidence="1">
    <location>
        <begin position="912"/>
        <end position="924"/>
    </location>
</feature>
<gene>
    <name evidence="4" type="primary">LOC106465940</name>
</gene>
<feature type="region of interest" description="Disordered" evidence="1">
    <location>
        <begin position="644"/>
        <end position="686"/>
    </location>
</feature>
<dbReference type="PROSITE" id="PS50826">
    <property type="entry name" value="RUN"/>
    <property type="match status" value="1"/>
</dbReference>
<feature type="compositionally biased region" description="Polar residues" evidence="1">
    <location>
        <begin position="1862"/>
        <end position="1880"/>
    </location>
</feature>
<dbReference type="CDD" id="cd17685">
    <property type="entry name" value="RUN_RUSC"/>
    <property type="match status" value="1"/>
</dbReference>
<feature type="region of interest" description="Disordered" evidence="1">
    <location>
        <begin position="1701"/>
        <end position="1912"/>
    </location>
</feature>
<feature type="region of interest" description="Disordered" evidence="1">
    <location>
        <begin position="1230"/>
        <end position="1268"/>
    </location>
</feature>
<dbReference type="GeneID" id="106465940"/>
<feature type="domain" description="RUN" evidence="2">
    <location>
        <begin position="1315"/>
        <end position="1456"/>
    </location>
</feature>
<dbReference type="InterPro" id="IPR004012">
    <property type="entry name" value="Run_dom"/>
</dbReference>
<feature type="compositionally biased region" description="Low complexity" evidence="1">
    <location>
        <begin position="1832"/>
        <end position="1861"/>
    </location>
</feature>
<feature type="compositionally biased region" description="Polar residues" evidence="1">
    <location>
        <begin position="644"/>
        <end position="668"/>
    </location>
</feature>
<reference evidence="4" key="1">
    <citation type="submission" date="2025-08" db="UniProtKB">
        <authorList>
            <consortium name="RefSeq"/>
        </authorList>
    </citation>
    <scope>IDENTIFICATION</scope>
    <source>
        <tissue evidence="4">Muscle</tissue>
    </source>
</reference>
<dbReference type="RefSeq" id="XP_022249608.1">
    <property type="nucleotide sequence ID" value="XM_022393900.1"/>
</dbReference>
<feature type="region of interest" description="Disordered" evidence="1">
    <location>
        <begin position="749"/>
        <end position="769"/>
    </location>
</feature>
<dbReference type="Gene3D" id="1.20.58.900">
    <property type="match status" value="1"/>
</dbReference>
<evidence type="ECO:0000256" key="1">
    <source>
        <dbReference type="SAM" id="MobiDB-lite"/>
    </source>
</evidence>
<feature type="compositionally biased region" description="Polar residues" evidence="1">
    <location>
        <begin position="1104"/>
        <end position="1115"/>
    </location>
</feature>
<feature type="region of interest" description="Disordered" evidence="1">
    <location>
        <begin position="1063"/>
        <end position="1083"/>
    </location>
</feature>
<dbReference type="PANTHER" id="PTHR15591">
    <property type="entry name" value="RUN AND SH3 DOMAIN CONTAINING"/>
    <property type="match status" value="1"/>
</dbReference>
<feature type="region of interest" description="Disordered" evidence="1">
    <location>
        <begin position="801"/>
        <end position="822"/>
    </location>
</feature>
<feature type="compositionally biased region" description="Polar residues" evidence="1">
    <location>
        <begin position="1123"/>
        <end position="1138"/>
    </location>
</feature>
<feature type="compositionally biased region" description="Polar residues" evidence="1">
    <location>
        <begin position="808"/>
        <end position="822"/>
    </location>
</feature>
<feature type="region of interest" description="Disordered" evidence="1">
    <location>
        <begin position="1101"/>
        <end position="1138"/>
    </location>
</feature>
<feature type="compositionally biased region" description="Low complexity" evidence="1">
    <location>
        <begin position="756"/>
        <end position="769"/>
    </location>
</feature>